<dbReference type="EC" id="2.7.1.107" evidence="10"/>
<evidence type="ECO:0000313" key="10">
    <source>
        <dbReference type="EMBL" id="VEU80205.1"/>
    </source>
</evidence>
<organism evidence="10 11">
    <name type="scientific">Haploplasma axanthum</name>
    <name type="common">Acholeplasma axanthum</name>
    <dbReference type="NCBI Taxonomy" id="29552"/>
    <lineage>
        <taxon>Bacteria</taxon>
        <taxon>Bacillati</taxon>
        <taxon>Mycoplasmatota</taxon>
        <taxon>Mollicutes</taxon>
        <taxon>Acholeplasmatales</taxon>
        <taxon>Acholeplasmataceae</taxon>
        <taxon>Haploplasma</taxon>
    </lineage>
</organism>
<dbReference type="Gene3D" id="2.60.200.40">
    <property type="match status" value="1"/>
</dbReference>
<reference evidence="10 11" key="1">
    <citation type="submission" date="2019-01" db="EMBL/GenBank/DDBJ databases">
        <authorList>
            <consortium name="Pathogen Informatics"/>
        </authorList>
    </citation>
    <scope>NUCLEOTIDE SEQUENCE [LARGE SCALE GENOMIC DNA]</scope>
    <source>
        <strain evidence="10 11">NCTC10138</strain>
    </source>
</reference>
<evidence type="ECO:0000256" key="1">
    <source>
        <dbReference type="ARBA" id="ARBA00001946"/>
    </source>
</evidence>
<keyword evidence="10" id="KW-0808">Transferase</keyword>
<dbReference type="GO" id="GO:0005524">
    <property type="term" value="F:ATP binding"/>
    <property type="evidence" value="ECO:0007669"/>
    <property type="project" value="InterPro"/>
</dbReference>
<dbReference type="PROSITE" id="PS50146">
    <property type="entry name" value="DAGK"/>
    <property type="match status" value="1"/>
</dbReference>
<evidence type="ECO:0000313" key="11">
    <source>
        <dbReference type="Proteomes" id="UP000289841"/>
    </source>
</evidence>
<dbReference type="SMART" id="SM00046">
    <property type="entry name" value="DAGKc"/>
    <property type="match status" value="1"/>
</dbReference>
<comment type="similarity">
    <text evidence="2">Belongs to the diacylglycerol/lipid kinase family.</text>
</comment>
<keyword evidence="8" id="KW-1208">Phospholipid metabolism</keyword>
<dbReference type="GO" id="GO:0008654">
    <property type="term" value="P:phospholipid biosynthetic process"/>
    <property type="evidence" value="ECO:0007669"/>
    <property type="project" value="UniProtKB-KW"/>
</dbReference>
<dbReference type="InterPro" id="IPR050187">
    <property type="entry name" value="Lipid_Phosphate_FormReg"/>
</dbReference>
<dbReference type="NCBIfam" id="TIGR00147">
    <property type="entry name" value="YegS/Rv2252/BmrU family lipid kinase"/>
    <property type="match status" value="1"/>
</dbReference>
<comment type="cofactor">
    <cofactor evidence="1">
        <name>Mg(2+)</name>
        <dbReference type="ChEBI" id="CHEBI:18420"/>
    </cofactor>
</comment>
<evidence type="ECO:0000259" key="9">
    <source>
        <dbReference type="PROSITE" id="PS50146"/>
    </source>
</evidence>
<feature type="domain" description="DAGKc" evidence="9">
    <location>
        <begin position="1"/>
        <end position="129"/>
    </location>
</feature>
<keyword evidence="3" id="KW-0444">Lipid biosynthesis</keyword>
<dbReference type="STRING" id="1278311.GCA_000428705_01139"/>
<evidence type="ECO:0000256" key="2">
    <source>
        <dbReference type="ARBA" id="ARBA00005983"/>
    </source>
</evidence>
<dbReference type="InterPro" id="IPR005218">
    <property type="entry name" value="Diacylglycerol/lipid_kinase"/>
</dbReference>
<dbReference type="PANTHER" id="PTHR12358">
    <property type="entry name" value="SPHINGOSINE KINASE"/>
    <property type="match status" value="1"/>
</dbReference>
<dbReference type="OrthoDB" id="142078at2"/>
<dbReference type="EMBL" id="LR215048">
    <property type="protein sequence ID" value="VEU80205.1"/>
    <property type="molecule type" value="Genomic_DNA"/>
</dbReference>
<dbReference type="SUPFAM" id="SSF111331">
    <property type="entry name" value="NAD kinase/diacylglycerol kinase-like"/>
    <property type="match status" value="1"/>
</dbReference>
<name>A0A449BCP6_HAPAX</name>
<keyword evidence="10" id="KW-0418">Kinase</keyword>
<dbReference type="KEGG" id="aaxa:NCTC10138_00564"/>
<protein>
    <submittedName>
        <fullName evidence="10">Diacylglycerol kinase</fullName>
        <ecNumber evidence="10">2.7.1.107</ecNumber>
    </submittedName>
</protein>
<evidence type="ECO:0000256" key="4">
    <source>
        <dbReference type="ARBA" id="ARBA00022723"/>
    </source>
</evidence>
<dbReference type="GO" id="GO:0046872">
    <property type="term" value="F:metal ion binding"/>
    <property type="evidence" value="ECO:0007669"/>
    <property type="project" value="UniProtKB-KW"/>
</dbReference>
<evidence type="ECO:0000256" key="5">
    <source>
        <dbReference type="ARBA" id="ARBA00022842"/>
    </source>
</evidence>
<dbReference type="GO" id="GO:0004143">
    <property type="term" value="F:ATP-dependent diacylglycerol kinase activity"/>
    <property type="evidence" value="ECO:0007669"/>
    <property type="project" value="UniProtKB-EC"/>
</dbReference>
<dbReference type="PANTHER" id="PTHR12358:SF106">
    <property type="entry name" value="LIPID KINASE YEGS"/>
    <property type="match status" value="1"/>
</dbReference>
<keyword evidence="6" id="KW-0443">Lipid metabolism</keyword>
<evidence type="ECO:0000256" key="8">
    <source>
        <dbReference type="ARBA" id="ARBA00023264"/>
    </source>
</evidence>
<dbReference type="Proteomes" id="UP000289841">
    <property type="component" value="Chromosome"/>
</dbReference>
<accession>A0A449BCP6</accession>
<evidence type="ECO:0000256" key="7">
    <source>
        <dbReference type="ARBA" id="ARBA00023209"/>
    </source>
</evidence>
<dbReference type="Pfam" id="PF00781">
    <property type="entry name" value="DAGK_cat"/>
    <property type="match status" value="1"/>
</dbReference>
<proteinExistence type="inferred from homology"/>
<dbReference type="GO" id="GO:0005886">
    <property type="term" value="C:plasma membrane"/>
    <property type="evidence" value="ECO:0007669"/>
    <property type="project" value="TreeGrafter"/>
</dbReference>
<dbReference type="InterPro" id="IPR001206">
    <property type="entry name" value="Diacylglycerol_kinase_cat_dom"/>
</dbReference>
<dbReference type="Gene3D" id="3.40.50.10330">
    <property type="entry name" value="Probable inorganic polyphosphate/atp-NAD kinase, domain 1"/>
    <property type="match status" value="1"/>
</dbReference>
<gene>
    <name evidence="10" type="primary">dagK_1</name>
    <name evidence="10" type="ORF">NCTC10138_00564</name>
</gene>
<dbReference type="InterPro" id="IPR017438">
    <property type="entry name" value="ATP-NAD_kinase_N"/>
</dbReference>
<sequence>MKYLLLYNPVSGKGKFYKKIPYIKDYFKNKGLELDIYSSKSPKDLEDKATMFSSKYDVFLVSGGDGTINEVVNGLMRVNKRPSLAVLPSGTANDVAAILGISKKIKKTLDIITTTKPVGMDVNLLNDRYFLYTTAAGILTKISYDIPRSKVKKFGYFAYLSEGAKDIMKNYRMKMNVVHDEGEISGEFMLVLGLSSRRVGGFFLKNFSRPKLDDGKFELRLIRSRKFFKLTKLASFFLFGGKKGKRDVQLESSYYKISTSSDIVWNTDGEKACIGEVEITVMKKQINVYVSKKSKKKFFSINDWQIIF</sequence>
<evidence type="ECO:0000256" key="3">
    <source>
        <dbReference type="ARBA" id="ARBA00022516"/>
    </source>
</evidence>
<evidence type="ECO:0000256" key="6">
    <source>
        <dbReference type="ARBA" id="ARBA00023098"/>
    </source>
</evidence>
<keyword evidence="11" id="KW-1185">Reference proteome</keyword>
<keyword evidence="5" id="KW-0460">Magnesium</keyword>
<dbReference type="InterPro" id="IPR016064">
    <property type="entry name" value="NAD/diacylglycerol_kinase_sf"/>
</dbReference>
<dbReference type="AlphaFoldDB" id="A0A449BCP6"/>
<keyword evidence="7" id="KW-0594">Phospholipid biosynthesis</keyword>
<keyword evidence="4" id="KW-0479">Metal-binding</keyword>